<evidence type="ECO:0000313" key="3">
    <source>
        <dbReference type="Proteomes" id="UP001642260"/>
    </source>
</evidence>
<comment type="caution">
    <text evidence="2">The sequence shown here is derived from an EMBL/GenBank/DDBJ whole genome shotgun (WGS) entry which is preliminary data.</text>
</comment>
<organism evidence="2 3">
    <name type="scientific">Eruca vesicaria subsp. sativa</name>
    <name type="common">Garden rocket</name>
    <name type="synonym">Eruca sativa</name>
    <dbReference type="NCBI Taxonomy" id="29727"/>
    <lineage>
        <taxon>Eukaryota</taxon>
        <taxon>Viridiplantae</taxon>
        <taxon>Streptophyta</taxon>
        <taxon>Embryophyta</taxon>
        <taxon>Tracheophyta</taxon>
        <taxon>Spermatophyta</taxon>
        <taxon>Magnoliopsida</taxon>
        <taxon>eudicotyledons</taxon>
        <taxon>Gunneridae</taxon>
        <taxon>Pentapetalae</taxon>
        <taxon>rosids</taxon>
        <taxon>malvids</taxon>
        <taxon>Brassicales</taxon>
        <taxon>Brassicaceae</taxon>
        <taxon>Brassiceae</taxon>
        <taxon>Eruca</taxon>
    </lineage>
</organism>
<keyword evidence="3" id="KW-1185">Reference proteome</keyword>
<feature type="region of interest" description="Disordered" evidence="1">
    <location>
        <begin position="180"/>
        <end position="201"/>
    </location>
</feature>
<sequence>MNEKIPSLMSLVREEQRIGEQTPKVLSYHLPPNRLLPYGCTSAPTNVLTPEDVELLLSVQEWTKDVELCFTFGAENVAKYQFLCREPFTIGQRTFLSDRITEEYHLAAIIDMVGEDEFDFSGPGLAEIFNQTNLVFVYLFSLEIEKERSMFGRKNRSTNEFSQMPGDEGGERNNMTKYLPTTPDRFHQPINPNNSYTRNEKNEGHQFCDYEQRDTDVGDEDWNEFIILDFEGTRSKSFNNGGHENILPLSTDISVDDYITPSNQPCIVEVGESTTGSTQGSFMNLQFPIQNDVSRQRCGERTGKLTKMQPTR</sequence>
<reference evidence="2 3" key="1">
    <citation type="submission" date="2022-03" db="EMBL/GenBank/DDBJ databases">
        <authorList>
            <person name="Macdonald S."/>
            <person name="Ahmed S."/>
            <person name="Newling K."/>
        </authorList>
    </citation>
    <scope>NUCLEOTIDE SEQUENCE [LARGE SCALE GENOMIC DNA]</scope>
</reference>
<name>A0ABC8LNJ5_ERUVS</name>
<gene>
    <name evidence="2" type="ORF">ERUC_LOCUS37226</name>
</gene>
<evidence type="ECO:0000313" key="2">
    <source>
        <dbReference type="EMBL" id="CAH8384743.1"/>
    </source>
</evidence>
<protein>
    <submittedName>
        <fullName evidence="2">Uncharacterized protein</fullName>
    </submittedName>
</protein>
<dbReference type="AlphaFoldDB" id="A0ABC8LNJ5"/>
<accession>A0ABC8LNJ5</accession>
<dbReference type="EMBL" id="CAKOAT010630710">
    <property type="protein sequence ID" value="CAH8384743.1"/>
    <property type="molecule type" value="Genomic_DNA"/>
</dbReference>
<evidence type="ECO:0000256" key="1">
    <source>
        <dbReference type="SAM" id="MobiDB-lite"/>
    </source>
</evidence>
<dbReference type="Proteomes" id="UP001642260">
    <property type="component" value="Unassembled WGS sequence"/>
</dbReference>
<proteinExistence type="predicted"/>